<dbReference type="InterPro" id="IPR006175">
    <property type="entry name" value="YjgF/YER057c/UK114"/>
</dbReference>
<organism evidence="1 2">
    <name type="scientific">Pseudorhodoplanes sinuspersici</name>
    <dbReference type="NCBI Taxonomy" id="1235591"/>
    <lineage>
        <taxon>Bacteria</taxon>
        <taxon>Pseudomonadati</taxon>
        <taxon>Pseudomonadota</taxon>
        <taxon>Alphaproteobacteria</taxon>
        <taxon>Hyphomicrobiales</taxon>
        <taxon>Pseudorhodoplanes</taxon>
    </lineage>
</organism>
<keyword evidence="2" id="KW-1185">Reference proteome</keyword>
<accession>A0A1W6ZRH5</accession>
<protein>
    <submittedName>
        <fullName evidence="1">Enamine deaminase RidA</fullName>
    </submittedName>
</protein>
<evidence type="ECO:0000313" key="2">
    <source>
        <dbReference type="Proteomes" id="UP000194137"/>
    </source>
</evidence>
<dbReference type="AlphaFoldDB" id="A0A1W6ZRH5"/>
<dbReference type="KEGG" id="psin:CAK95_09915"/>
<evidence type="ECO:0000313" key="1">
    <source>
        <dbReference type="EMBL" id="ARP99364.1"/>
    </source>
</evidence>
<dbReference type="PANTHER" id="PTHR43857:SF1">
    <property type="entry name" value="YJGH FAMILY PROTEIN"/>
    <property type="match status" value="1"/>
</dbReference>
<proteinExistence type="predicted"/>
<dbReference type="Gene3D" id="3.30.1330.40">
    <property type="entry name" value="RutC-like"/>
    <property type="match status" value="1"/>
</dbReference>
<dbReference type="PANTHER" id="PTHR43857">
    <property type="entry name" value="BLR7761 PROTEIN"/>
    <property type="match status" value="1"/>
</dbReference>
<dbReference type="STRING" id="1235591.CAK95_09915"/>
<dbReference type="CDD" id="cd00448">
    <property type="entry name" value="YjgF_YER057c_UK114_family"/>
    <property type="match status" value="1"/>
</dbReference>
<name>A0A1W6ZRH5_9HYPH</name>
<dbReference type="Proteomes" id="UP000194137">
    <property type="component" value="Chromosome"/>
</dbReference>
<gene>
    <name evidence="1" type="ORF">CAK95_09915</name>
</gene>
<dbReference type="EMBL" id="CP021112">
    <property type="protein sequence ID" value="ARP99364.1"/>
    <property type="molecule type" value="Genomic_DNA"/>
</dbReference>
<sequence length="142" mass="15703">MLVSDTARKLPATNTILNPAGWPQPKGYANGIKARGEMVFVGGMIGWDTEFKLPEGFVAQTKQLLENIVAVLKEGGAGPEHVVRMTWYVVDIDEYRNCLPDLGKVYREVMGRNFPAMALVQVKSLVEKDARLEIETTAVIPD</sequence>
<dbReference type="SUPFAM" id="SSF55298">
    <property type="entry name" value="YjgF-like"/>
    <property type="match status" value="1"/>
</dbReference>
<dbReference type="Pfam" id="PF01042">
    <property type="entry name" value="Ribonuc_L-PSP"/>
    <property type="match status" value="1"/>
</dbReference>
<reference evidence="1 2" key="1">
    <citation type="submission" date="2017-05" db="EMBL/GenBank/DDBJ databases">
        <title>Full genome sequence of Pseudorhodoplanes sinuspersici.</title>
        <authorList>
            <person name="Dastgheib S.M.M."/>
            <person name="Shavandi M."/>
            <person name="Tirandaz H."/>
        </authorList>
    </citation>
    <scope>NUCLEOTIDE SEQUENCE [LARGE SCALE GENOMIC DNA]</scope>
    <source>
        <strain evidence="1 2">RIPI110</strain>
    </source>
</reference>
<dbReference type="InterPro" id="IPR035959">
    <property type="entry name" value="RutC-like_sf"/>
</dbReference>